<accession>A0A7J0GEI1</accession>
<gene>
    <name evidence="2" type="ORF">Acr_20g0010250</name>
</gene>
<sequence length="116" mass="12190">MSRSLSGLTENRFGVGGLKLGGGEIVGAENPNLGSSLVLTVAEGGGESENSPDDPDGKAALWLSLKRNRPGNRRWCEVENSGHGFGSGGVRERERERESASGCAPVLIRIRQVKSG</sequence>
<dbReference type="AlphaFoldDB" id="A0A7J0GEI1"/>
<feature type="region of interest" description="Disordered" evidence="1">
    <location>
        <begin position="77"/>
        <end position="98"/>
    </location>
</feature>
<dbReference type="Proteomes" id="UP000585474">
    <property type="component" value="Unassembled WGS sequence"/>
</dbReference>
<protein>
    <submittedName>
        <fullName evidence="2">Uncharacterized protein</fullName>
    </submittedName>
</protein>
<organism evidence="2 3">
    <name type="scientific">Actinidia rufa</name>
    <dbReference type="NCBI Taxonomy" id="165716"/>
    <lineage>
        <taxon>Eukaryota</taxon>
        <taxon>Viridiplantae</taxon>
        <taxon>Streptophyta</taxon>
        <taxon>Embryophyta</taxon>
        <taxon>Tracheophyta</taxon>
        <taxon>Spermatophyta</taxon>
        <taxon>Magnoliopsida</taxon>
        <taxon>eudicotyledons</taxon>
        <taxon>Gunneridae</taxon>
        <taxon>Pentapetalae</taxon>
        <taxon>asterids</taxon>
        <taxon>Ericales</taxon>
        <taxon>Actinidiaceae</taxon>
        <taxon>Actinidia</taxon>
    </lineage>
</organism>
<comment type="caution">
    <text evidence="2">The sequence shown here is derived from an EMBL/GenBank/DDBJ whole genome shotgun (WGS) entry which is preliminary data.</text>
</comment>
<evidence type="ECO:0000256" key="1">
    <source>
        <dbReference type="SAM" id="MobiDB-lite"/>
    </source>
</evidence>
<dbReference type="EMBL" id="BJWL01000020">
    <property type="protein sequence ID" value="GFZ09217.1"/>
    <property type="molecule type" value="Genomic_DNA"/>
</dbReference>
<proteinExistence type="predicted"/>
<reference evidence="2 3" key="1">
    <citation type="submission" date="2019-07" db="EMBL/GenBank/DDBJ databases">
        <title>De Novo Assembly of kiwifruit Actinidia rufa.</title>
        <authorList>
            <person name="Sugita-Konishi S."/>
            <person name="Sato K."/>
            <person name="Mori E."/>
            <person name="Abe Y."/>
            <person name="Kisaki G."/>
            <person name="Hamano K."/>
            <person name="Suezawa K."/>
            <person name="Otani M."/>
            <person name="Fukuda T."/>
            <person name="Manabe T."/>
            <person name="Gomi K."/>
            <person name="Tabuchi M."/>
            <person name="Akimitsu K."/>
            <person name="Kataoka I."/>
        </authorList>
    </citation>
    <scope>NUCLEOTIDE SEQUENCE [LARGE SCALE GENOMIC DNA]</scope>
    <source>
        <strain evidence="3">cv. Fuchu</strain>
    </source>
</reference>
<name>A0A7J0GEI1_9ERIC</name>
<evidence type="ECO:0000313" key="3">
    <source>
        <dbReference type="Proteomes" id="UP000585474"/>
    </source>
</evidence>
<evidence type="ECO:0000313" key="2">
    <source>
        <dbReference type="EMBL" id="GFZ09217.1"/>
    </source>
</evidence>
<keyword evidence="3" id="KW-1185">Reference proteome</keyword>